<keyword evidence="3" id="KW-0813">Transport</keyword>
<evidence type="ECO:0000256" key="3">
    <source>
        <dbReference type="ARBA" id="ARBA00022448"/>
    </source>
</evidence>
<evidence type="ECO:0000256" key="2">
    <source>
        <dbReference type="ARBA" id="ARBA00012790"/>
    </source>
</evidence>
<evidence type="ECO:0000256" key="7">
    <source>
        <dbReference type="ARBA" id="ARBA00022741"/>
    </source>
</evidence>
<evidence type="ECO:0000256" key="5">
    <source>
        <dbReference type="ARBA" id="ARBA00022692"/>
    </source>
</evidence>
<feature type="transmembrane region" description="Helical" evidence="15">
    <location>
        <begin position="868"/>
        <end position="889"/>
    </location>
</feature>
<feature type="transmembrane region" description="Helical" evidence="15">
    <location>
        <begin position="311"/>
        <end position="334"/>
    </location>
</feature>
<dbReference type="Gene3D" id="1.20.1110.10">
    <property type="entry name" value="Calcium-transporting ATPase, transmembrane domain"/>
    <property type="match status" value="2"/>
</dbReference>
<dbReference type="AlphaFoldDB" id="A0A3P1YTY3"/>
<feature type="transmembrane region" description="Helical" evidence="15">
    <location>
        <begin position="72"/>
        <end position="90"/>
    </location>
</feature>
<feature type="transmembrane region" description="Helical" evidence="15">
    <location>
        <begin position="833"/>
        <end position="856"/>
    </location>
</feature>
<keyword evidence="13" id="KW-0406">Ion transport</keyword>
<keyword evidence="7" id="KW-0547">Nucleotide-binding</keyword>
<dbReference type="Pfam" id="PF00689">
    <property type="entry name" value="Cation_ATPase_C"/>
    <property type="match status" value="1"/>
</dbReference>
<dbReference type="InterPro" id="IPR023299">
    <property type="entry name" value="ATPase_P-typ_cyto_dom_N"/>
</dbReference>
<dbReference type="Gene3D" id="2.70.150.10">
    <property type="entry name" value="Calcium-transporting ATPase, cytoplasmic transduction domain A"/>
    <property type="match status" value="1"/>
</dbReference>
<dbReference type="RefSeq" id="WP_124790117.1">
    <property type="nucleotide sequence ID" value="NZ_RQYN01000026.1"/>
</dbReference>
<keyword evidence="8" id="KW-0106">Calcium</keyword>
<evidence type="ECO:0000256" key="8">
    <source>
        <dbReference type="ARBA" id="ARBA00022837"/>
    </source>
</evidence>
<dbReference type="SFLD" id="SFLDG00002">
    <property type="entry name" value="C1.7:_P-type_atpase_like"/>
    <property type="match status" value="1"/>
</dbReference>
<dbReference type="SUPFAM" id="SSF56784">
    <property type="entry name" value="HAD-like"/>
    <property type="match status" value="1"/>
</dbReference>
<dbReference type="PANTHER" id="PTHR24093:SF369">
    <property type="entry name" value="CALCIUM-TRANSPORTING ATPASE"/>
    <property type="match status" value="1"/>
</dbReference>
<feature type="domain" description="Cation-transporting P-type ATPase N-terminal" evidence="16">
    <location>
        <begin position="3"/>
        <end position="63"/>
    </location>
</feature>
<keyword evidence="10" id="KW-0460">Magnesium</keyword>
<keyword evidence="12 15" id="KW-1133">Transmembrane helix</keyword>
<dbReference type="InterPro" id="IPR023214">
    <property type="entry name" value="HAD_sf"/>
</dbReference>
<dbReference type="Pfam" id="PF00690">
    <property type="entry name" value="Cation_ATPase_N"/>
    <property type="match status" value="1"/>
</dbReference>
<dbReference type="GO" id="GO:0016887">
    <property type="term" value="F:ATP hydrolysis activity"/>
    <property type="evidence" value="ECO:0007669"/>
    <property type="project" value="InterPro"/>
</dbReference>
<dbReference type="PRINTS" id="PR00119">
    <property type="entry name" value="CATATPASE"/>
</dbReference>
<dbReference type="SMART" id="SM00831">
    <property type="entry name" value="Cation_ATPase_N"/>
    <property type="match status" value="1"/>
</dbReference>
<evidence type="ECO:0000256" key="6">
    <source>
        <dbReference type="ARBA" id="ARBA00022723"/>
    </source>
</evidence>
<dbReference type="InterPro" id="IPR059000">
    <property type="entry name" value="ATPase_P-type_domA"/>
</dbReference>
<dbReference type="InterPro" id="IPR036412">
    <property type="entry name" value="HAD-like_sf"/>
</dbReference>
<dbReference type="GO" id="GO:0012505">
    <property type="term" value="C:endomembrane system"/>
    <property type="evidence" value="ECO:0007669"/>
    <property type="project" value="UniProtKB-SubCell"/>
</dbReference>
<accession>A0A3P1YTY3</accession>
<feature type="transmembrane region" description="Helical" evidence="15">
    <location>
        <begin position="234"/>
        <end position="252"/>
    </location>
</feature>
<dbReference type="NCBIfam" id="TIGR01494">
    <property type="entry name" value="ATPase_P-type"/>
    <property type="match status" value="2"/>
</dbReference>
<dbReference type="InterPro" id="IPR006408">
    <property type="entry name" value="P-type_ATPase_IIB"/>
</dbReference>
<keyword evidence="17" id="KW-0378">Hydrolase</keyword>
<evidence type="ECO:0000256" key="13">
    <source>
        <dbReference type="ARBA" id="ARBA00023065"/>
    </source>
</evidence>
<dbReference type="SUPFAM" id="SSF81653">
    <property type="entry name" value="Calcium ATPase, transduction domain A"/>
    <property type="match status" value="1"/>
</dbReference>
<dbReference type="SFLD" id="SFLDF00027">
    <property type="entry name" value="p-type_atpase"/>
    <property type="match status" value="1"/>
</dbReference>
<dbReference type="Pfam" id="PF00122">
    <property type="entry name" value="E1-E2_ATPase"/>
    <property type="match status" value="1"/>
</dbReference>
<dbReference type="SFLD" id="SFLDS00003">
    <property type="entry name" value="Haloacid_Dehalogenase"/>
    <property type="match status" value="1"/>
</dbReference>
<gene>
    <name evidence="17" type="ORF">EII41_07760</name>
</gene>
<evidence type="ECO:0000313" key="18">
    <source>
        <dbReference type="Proteomes" id="UP000279860"/>
    </source>
</evidence>
<dbReference type="NCBIfam" id="TIGR01517">
    <property type="entry name" value="ATPase-IIB_Ca"/>
    <property type="match status" value="1"/>
</dbReference>
<dbReference type="GO" id="GO:0046872">
    <property type="term" value="F:metal ion binding"/>
    <property type="evidence" value="ECO:0007669"/>
    <property type="project" value="UniProtKB-KW"/>
</dbReference>
<dbReference type="EMBL" id="RQYN01000026">
    <property type="protein sequence ID" value="RRD74544.1"/>
    <property type="molecule type" value="Genomic_DNA"/>
</dbReference>
<feature type="transmembrane region" description="Helical" evidence="15">
    <location>
        <begin position="264"/>
        <end position="290"/>
    </location>
</feature>
<evidence type="ECO:0000256" key="14">
    <source>
        <dbReference type="ARBA" id="ARBA00023136"/>
    </source>
</evidence>
<evidence type="ECO:0000256" key="12">
    <source>
        <dbReference type="ARBA" id="ARBA00022989"/>
    </source>
</evidence>
<evidence type="ECO:0000313" key="17">
    <source>
        <dbReference type="EMBL" id="RRD74544.1"/>
    </source>
</evidence>
<keyword evidence="6" id="KW-0479">Metal-binding</keyword>
<proteinExistence type="predicted"/>
<comment type="subcellular location">
    <subcellularLocation>
        <location evidence="1">Endomembrane system</location>
        <topology evidence="1">Multi-pass membrane protein</topology>
    </subcellularLocation>
</comment>
<dbReference type="InterPro" id="IPR001757">
    <property type="entry name" value="P_typ_ATPase"/>
</dbReference>
<dbReference type="PRINTS" id="PR00120">
    <property type="entry name" value="HATPASE"/>
</dbReference>
<comment type="caution">
    <text evidence="17">The sequence shown here is derived from an EMBL/GenBank/DDBJ whole genome shotgun (WGS) entry which is preliminary data.</text>
</comment>
<dbReference type="SUPFAM" id="SSF81665">
    <property type="entry name" value="Calcium ATPase, transmembrane domain M"/>
    <property type="match status" value="2"/>
</dbReference>
<dbReference type="InterPro" id="IPR006068">
    <property type="entry name" value="ATPase_P-typ_cation-transptr_C"/>
</dbReference>
<keyword evidence="4" id="KW-0109">Calcium transport</keyword>
<keyword evidence="9" id="KW-0067">ATP-binding</keyword>
<organism evidence="17 18">
    <name type="scientific">Tannerella forsythia</name>
    <name type="common">Bacteroides forsythus</name>
    <dbReference type="NCBI Taxonomy" id="28112"/>
    <lineage>
        <taxon>Bacteria</taxon>
        <taxon>Pseudomonadati</taxon>
        <taxon>Bacteroidota</taxon>
        <taxon>Bacteroidia</taxon>
        <taxon>Bacteroidales</taxon>
        <taxon>Tannerellaceae</taxon>
        <taxon>Tannerella</taxon>
    </lineage>
</organism>
<reference evidence="17 18" key="1">
    <citation type="submission" date="2018-11" db="EMBL/GenBank/DDBJ databases">
        <title>Genomes From Bacteria Associated with the Canine Oral Cavity: a Test Case for Automated Genome-Based Taxonomic Assignment.</title>
        <authorList>
            <person name="Coil D.A."/>
            <person name="Jospin G."/>
            <person name="Darling A.E."/>
            <person name="Wallis C."/>
            <person name="Davis I.J."/>
            <person name="Harris S."/>
            <person name="Eisen J.A."/>
            <person name="Holcombe L.J."/>
            <person name="O'Flynn C."/>
        </authorList>
    </citation>
    <scope>NUCLEOTIDE SEQUENCE [LARGE SCALE GENOMIC DNA]</scope>
    <source>
        <strain evidence="17 18">OH1426_COT-023</strain>
    </source>
</reference>
<sequence length="958" mass="106565">MERKHHFTGLTNEKVLESREKHGTNVLTPPEKEPLWRLFAEKFEDPIIRILLIAAFLSLGISFVHWEFAETIGIFCAIFLATGVAFWFELDANKKFDVLNQVNDDALVKVIRNELVCEVPKKDIVVGDIVILGTGEEVPADGELLEAVSLQVDESCLTGEPMIDKTTNPSDFQSEATYPSNWAMRGTKVMDGHGILEIKRVGDSTEYGKVAEQSTEMKREETPLNQQLDKLAKFIGVVGFILAILTFFALFIKDIFLGTTTFTMAQLGSIGIIFVSAMVVLVKVWVPIIYDAFELCGKTKEVPQCIDGRSWLQWIGLGGGVFIVLSVMGFAFGINPLHTESWISLDVAGRILQYFMVAVTLIVVAVPEGLPMSVTLSLALSMRRMLQNNNLVRKMHACETMGATTVICTDKTGTLTQNQMQVYETQFFALDNQLLSNSELSNLIKESISVNSTAYLDSSQPQKIKSIGNPTEAALLLWLYNQQVDYLGIRESAEIIDQLTFSTERKYMATLINSPLLNRKVLYVKGAPEIVLSKSDNVLFKSGKKSVSDSEKEIEELLLQYQNQAMRILGFAYEIIEDDMPRFENGNLVNVNLTYLGLTAISDPVREDVPLAVNECLNAGIQVKIVTGDTPGTAREIGRQIGIWNESDKLHNIITGTEFERLSDEEALKRVEHLKIMCRARPTDKQRLVQLLQRSGEIVAVTGDGTNDAPALNYAQVGLSMGSGTSVAKEASDITLLDDSFKSIASAVMWGRSLYQNIQRFILFQLTINVAALVIVLLGSIFGYELPLTVTQMLWVNLIMDTFAAGALASLPPNEKVMDNKPRKNDAFIITPAMRFNILFVGFSFVALLLGLLFIFTENGVVSPYDLSRFFTIFVMLQFWNMFNAKAFLTRKSAFSNIKNCIGFILVAIVILVGQVLIVEFGGKVFRTVPLSLKDWGIIIGATSFVLWIGEIVRFTKK</sequence>
<evidence type="ECO:0000256" key="11">
    <source>
        <dbReference type="ARBA" id="ARBA00022967"/>
    </source>
</evidence>
<dbReference type="Gene3D" id="3.40.50.1000">
    <property type="entry name" value="HAD superfamily/HAD-like"/>
    <property type="match status" value="1"/>
</dbReference>
<dbReference type="Pfam" id="PF08282">
    <property type="entry name" value="Hydrolase_3"/>
    <property type="match status" value="1"/>
</dbReference>
<keyword evidence="5 15" id="KW-0812">Transmembrane</keyword>
<feature type="transmembrane region" description="Helical" evidence="15">
    <location>
        <begin position="47"/>
        <end position="66"/>
    </location>
</feature>
<dbReference type="PROSITE" id="PS00154">
    <property type="entry name" value="ATPASE_E1_E2"/>
    <property type="match status" value="1"/>
</dbReference>
<dbReference type="InterPro" id="IPR023298">
    <property type="entry name" value="ATPase_P-typ_TM_dom_sf"/>
</dbReference>
<protein>
    <recommendedName>
        <fullName evidence="2">P-type Ca(2+) transporter</fullName>
        <ecNumber evidence="2">7.2.2.10</ecNumber>
    </recommendedName>
</protein>
<feature type="transmembrane region" description="Helical" evidence="15">
    <location>
        <begin position="354"/>
        <end position="380"/>
    </location>
</feature>
<dbReference type="GO" id="GO:0005388">
    <property type="term" value="F:P-type calcium transporter activity"/>
    <property type="evidence" value="ECO:0007669"/>
    <property type="project" value="UniProtKB-EC"/>
</dbReference>
<dbReference type="SUPFAM" id="SSF81660">
    <property type="entry name" value="Metal cation-transporting ATPase, ATP-binding domain N"/>
    <property type="match status" value="1"/>
</dbReference>
<evidence type="ECO:0000256" key="10">
    <source>
        <dbReference type="ARBA" id="ARBA00022842"/>
    </source>
</evidence>
<dbReference type="Proteomes" id="UP000279860">
    <property type="component" value="Unassembled WGS sequence"/>
</dbReference>
<dbReference type="EC" id="7.2.2.10" evidence="2"/>
<dbReference type="Gene3D" id="3.40.1110.10">
    <property type="entry name" value="Calcium-transporting ATPase, cytoplasmic domain N"/>
    <property type="match status" value="1"/>
</dbReference>
<dbReference type="FunFam" id="3.40.50.1000:FF:000129">
    <property type="entry name" value="Calcium-translocating P-type ATPase PMCA-type"/>
    <property type="match status" value="1"/>
</dbReference>
<feature type="transmembrane region" description="Helical" evidence="15">
    <location>
        <begin position="938"/>
        <end position="956"/>
    </location>
</feature>
<keyword evidence="14 15" id="KW-0472">Membrane</keyword>
<dbReference type="InterPro" id="IPR004014">
    <property type="entry name" value="ATPase_P-typ_cation-transptr_N"/>
</dbReference>
<dbReference type="InterPro" id="IPR018303">
    <property type="entry name" value="ATPase_P-typ_P_site"/>
</dbReference>
<feature type="transmembrane region" description="Helical" evidence="15">
    <location>
        <begin position="761"/>
        <end position="782"/>
    </location>
</feature>
<dbReference type="InterPro" id="IPR008250">
    <property type="entry name" value="ATPase_P-typ_transduc_dom_A_sf"/>
</dbReference>
<evidence type="ECO:0000256" key="9">
    <source>
        <dbReference type="ARBA" id="ARBA00022840"/>
    </source>
</evidence>
<dbReference type="PANTHER" id="PTHR24093">
    <property type="entry name" value="CATION TRANSPORTING ATPASE"/>
    <property type="match status" value="1"/>
</dbReference>
<feature type="transmembrane region" description="Helical" evidence="15">
    <location>
        <begin position="794"/>
        <end position="812"/>
    </location>
</feature>
<evidence type="ECO:0000256" key="1">
    <source>
        <dbReference type="ARBA" id="ARBA00004127"/>
    </source>
</evidence>
<evidence type="ECO:0000259" key="16">
    <source>
        <dbReference type="SMART" id="SM00831"/>
    </source>
</evidence>
<dbReference type="Pfam" id="PF13246">
    <property type="entry name" value="Cation_ATPase"/>
    <property type="match status" value="1"/>
</dbReference>
<keyword evidence="11" id="KW-1278">Translocase</keyword>
<dbReference type="GO" id="GO:0005524">
    <property type="term" value="F:ATP binding"/>
    <property type="evidence" value="ECO:0007669"/>
    <property type="project" value="UniProtKB-KW"/>
</dbReference>
<name>A0A3P1YTY3_TANFO</name>
<feature type="transmembrane region" description="Helical" evidence="15">
    <location>
        <begin position="901"/>
        <end position="918"/>
    </location>
</feature>
<dbReference type="InterPro" id="IPR044492">
    <property type="entry name" value="P_typ_ATPase_HD_dom"/>
</dbReference>
<dbReference type="GO" id="GO:0005886">
    <property type="term" value="C:plasma membrane"/>
    <property type="evidence" value="ECO:0007669"/>
    <property type="project" value="TreeGrafter"/>
</dbReference>
<evidence type="ECO:0000256" key="15">
    <source>
        <dbReference type="SAM" id="Phobius"/>
    </source>
</evidence>
<evidence type="ECO:0000256" key="4">
    <source>
        <dbReference type="ARBA" id="ARBA00022568"/>
    </source>
</evidence>